<feature type="domain" description="AB hydrolase-1" evidence="1">
    <location>
        <begin position="10"/>
        <end position="248"/>
    </location>
</feature>
<dbReference type="InterPro" id="IPR050266">
    <property type="entry name" value="AB_hydrolase_sf"/>
</dbReference>
<keyword evidence="3" id="KW-1185">Reference proteome</keyword>
<keyword evidence="2" id="KW-0378">Hydrolase</keyword>
<dbReference type="GO" id="GO:0016787">
    <property type="term" value="F:hydrolase activity"/>
    <property type="evidence" value="ECO:0007669"/>
    <property type="project" value="UniProtKB-KW"/>
</dbReference>
<dbReference type="Pfam" id="PF12697">
    <property type="entry name" value="Abhydrolase_6"/>
    <property type="match status" value="1"/>
</dbReference>
<dbReference type="InterPro" id="IPR000073">
    <property type="entry name" value="AB_hydrolase_1"/>
</dbReference>
<dbReference type="InterPro" id="IPR029058">
    <property type="entry name" value="AB_hydrolase_fold"/>
</dbReference>
<reference evidence="2 3" key="1">
    <citation type="submission" date="2019-01" db="EMBL/GenBank/DDBJ databases">
        <authorList>
            <person name="Chen W.-M."/>
        </authorList>
    </citation>
    <scope>NUCLEOTIDE SEQUENCE [LARGE SCALE GENOMIC DNA]</scope>
    <source>
        <strain evidence="2 3">KYPC3</strain>
    </source>
</reference>
<proteinExistence type="predicted"/>
<dbReference type="OrthoDB" id="149912at2"/>
<protein>
    <submittedName>
        <fullName evidence="2">Alpha/beta fold hydrolase</fullName>
    </submittedName>
</protein>
<sequence>MKIVGQGQPVLLLHSSLSSHKQWLPLAAQLGEQYQLLLPDLLGYGSQPVAEFQAAPKHQLAVEADAVLAQIPAAIRQQPMLLIGHSFGGAVVLHLARTGKIKLKALILYEPVAFHLLAHSADAEAIRLTAEVVALSQQMPDLPAWDAARLFVDYWQQQDYFQHLPARMQQQMAAQVWKVPQDFAALIGEPATLMDYQQINCPILLLRGSESRRSALFISELLQGVWPEASVKTLPAGHMGPVAAAELVNAQILEFIRALD</sequence>
<accession>A0A437R1A8</accession>
<gene>
    <name evidence="2" type="ORF">EOE67_05570</name>
</gene>
<dbReference type="Gene3D" id="3.40.50.1820">
    <property type="entry name" value="alpha/beta hydrolase"/>
    <property type="match status" value="1"/>
</dbReference>
<dbReference type="AlphaFoldDB" id="A0A437R1A8"/>
<dbReference type="RefSeq" id="WP_127698060.1">
    <property type="nucleotide sequence ID" value="NZ_SACS01000004.1"/>
</dbReference>
<name>A0A437R1A8_9GAMM</name>
<evidence type="ECO:0000313" key="3">
    <source>
        <dbReference type="Proteomes" id="UP000283077"/>
    </source>
</evidence>
<comment type="caution">
    <text evidence="2">The sequence shown here is derived from an EMBL/GenBank/DDBJ whole genome shotgun (WGS) entry which is preliminary data.</text>
</comment>
<dbReference type="PANTHER" id="PTHR43798">
    <property type="entry name" value="MONOACYLGLYCEROL LIPASE"/>
    <property type="match status" value="1"/>
</dbReference>
<dbReference type="Proteomes" id="UP000283077">
    <property type="component" value="Unassembled WGS sequence"/>
</dbReference>
<dbReference type="SUPFAM" id="SSF53474">
    <property type="entry name" value="alpha/beta-Hydrolases"/>
    <property type="match status" value="1"/>
</dbReference>
<evidence type="ECO:0000313" key="2">
    <source>
        <dbReference type="EMBL" id="RVU40520.1"/>
    </source>
</evidence>
<dbReference type="EMBL" id="SACS01000004">
    <property type="protein sequence ID" value="RVU40520.1"/>
    <property type="molecule type" value="Genomic_DNA"/>
</dbReference>
<evidence type="ECO:0000259" key="1">
    <source>
        <dbReference type="Pfam" id="PF12697"/>
    </source>
</evidence>
<dbReference type="PRINTS" id="PR00111">
    <property type="entry name" value="ABHYDROLASE"/>
</dbReference>
<organism evidence="2 3">
    <name type="scientific">Rheinheimera riviphila</name>
    <dbReference type="NCBI Taxonomy" id="1834037"/>
    <lineage>
        <taxon>Bacteria</taxon>
        <taxon>Pseudomonadati</taxon>
        <taxon>Pseudomonadota</taxon>
        <taxon>Gammaproteobacteria</taxon>
        <taxon>Chromatiales</taxon>
        <taxon>Chromatiaceae</taxon>
        <taxon>Rheinheimera</taxon>
    </lineage>
</organism>